<dbReference type="InterPro" id="IPR058245">
    <property type="entry name" value="NreC/VraR/RcsB-like_REC"/>
</dbReference>
<dbReference type="InterPro" id="IPR011006">
    <property type="entry name" value="CheY-like_superfamily"/>
</dbReference>
<dbReference type="CDD" id="cd17535">
    <property type="entry name" value="REC_NarL-like"/>
    <property type="match status" value="1"/>
</dbReference>
<organism evidence="8 9">
    <name type="scientific">Dermatophilus congolensis</name>
    <dbReference type="NCBI Taxonomy" id="1863"/>
    <lineage>
        <taxon>Bacteria</taxon>
        <taxon>Bacillati</taxon>
        <taxon>Actinomycetota</taxon>
        <taxon>Actinomycetes</taxon>
        <taxon>Micrococcales</taxon>
        <taxon>Dermatophilaceae</taxon>
        <taxon>Dermatophilus</taxon>
    </lineage>
</organism>
<dbReference type="PRINTS" id="PR00038">
    <property type="entry name" value="HTHLUXR"/>
</dbReference>
<dbReference type="Gene3D" id="3.40.50.2300">
    <property type="match status" value="1"/>
</dbReference>
<feature type="domain" description="Response regulatory" evidence="7">
    <location>
        <begin position="5"/>
        <end position="121"/>
    </location>
</feature>
<proteinExistence type="predicted"/>
<evidence type="ECO:0000259" key="7">
    <source>
        <dbReference type="PROSITE" id="PS50110"/>
    </source>
</evidence>
<dbReference type="STRING" id="1121387.GCA_000429885_01926"/>
<evidence type="ECO:0000256" key="5">
    <source>
        <dbReference type="PROSITE-ProRule" id="PRU00169"/>
    </source>
</evidence>
<dbReference type="EMBL" id="LT906453">
    <property type="protein sequence ID" value="SNV21908.1"/>
    <property type="molecule type" value="Genomic_DNA"/>
</dbReference>
<dbReference type="PROSITE" id="PS00622">
    <property type="entry name" value="HTH_LUXR_1"/>
    <property type="match status" value="1"/>
</dbReference>
<dbReference type="PANTHER" id="PTHR43214:SF24">
    <property type="entry name" value="TRANSCRIPTIONAL REGULATORY PROTEIN NARL-RELATED"/>
    <property type="match status" value="1"/>
</dbReference>
<dbReference type="SUPFAM" id="SSF46894">
    <property type="entry name" value="C-terminal effector domain of the bipartite response regulators"/>
    <property type="match status" value="1"/>
</dbReference>
<dbReference type="RefSeq" id="WP_028327872.1">
    <property type="nucleotide sequence ID" value="NZ_LT906453.1"/>
</dbReference>
<reference evidence="8 9" key="1">
    <citation type="submission" date="2017-06" db="EMBL/GenBank/DDBJ databases">
        <authorList>
            <consortium name="Pathogen Informatics"/>
        </authorList>
    </citation>
    <scope>NUCLEOTIDE SEQUENCE [LARGE SCALE GENOMIC DNA]</scope>
    <source>
        <strain evidence="8 9">NCTC13039</strain>
    </source>
</reference>
<evidence type="ECO:0000256" key="3">
    <source>
        <dbReference type="ARBA" id="ARBA00023125"/>
    </source>
</evidence>
<dbReference type="Proteomes" id="UP000242637">
    <property type="component" value="Chromosome 1"/>
</dbReference>
<evidence type="ECO:0000256" key="1">
    <source>
        <dbReference type="ARBA" id="ARBA00022553"/>
    </source>
</evidence>
<dbReference type="AlphaFoldDB" id="A0A239VJZ5"/>
<dbReference type="PROSITE" id="PS50043">
    <property type="entry name" value="HTH_LUXR_2"/>
    <property type="match status" value="1"/>
</dbReference>
<feature type="domain" description="HTH luxR-type" evidence="6">
    <location>
        <begin position="147"/>
        <end position="212"/>
    </location>
</feature>
<accession>A0A239VJZ5</accession>
<sequence>MKPARLILADDQAMVRTGFRMVLTPQRDFDVVAEAADGQQACELAELLRPDIVVMDVRMPRLDGIEATRRIIQCVPTTRVLVLTTFDLDEYVVSALNAGASGFLLKDAGAPELLAAVRAVHAGDSVVAPAATRRLLERLLPLENSHTPVDLRALSARELEVLTLIAKGQSNSEIADSLFLAESTVKTHINRILSKLRARDRVQLVIIAYETGLIRPGS</sequence>
<dbReference type="Pfam" id="PF00072">
    <property type="entry name" value="Response_reg"/>
    <property type="match status" value="1"/>
</dbReference>
<dbReference type="GO" id="GO:0006355">
    <property type="term" value="P:regulation of DNA-templated transcription"/>
    <property type="evidence" value="ECO:0007669"/>
    <property type="project" value="InterPro"/>
</dbReference>
<keyword evidence="9" id="KW-1185">Reference proteome</keyword>
<evidence type="ECO:0000313" key="8">
    <source>
        <dbReference type="EMBL" id="SNV21908.1"/>
    </source>
</evidence>
<keyword evidence="2" id="KW-0805">Transcription regulation</keyword>
<evidence type="ECO:0000256" key="4">
    <source>
        <dbReference type="ARBA" id="ARBA00023163"/>
    </source>
</evidence>
<name>A0A239VJZ5_9MICO</name>
<dbReference type="OrthoDB" id="9808843at2"/>
<evidence type="ECO:0000313" key="9">
    <source>
        <dbReference type="Proteomes" id="UP000242637"/>
    </source>
</evidence>
<dbReference type="GO" id="GO:0003677">
    <property type="term" value="F:DNA binding"/>
    <property type="evidence" value="ECO:0007669"/>
    <property type="project" value="UniProtKB-KW"/>
</dbReference>
<dbReference type="InterPro" id="IPR000792">
    <property type="entry name" value="Tscrpt_reg_LuxR_C"/>
</dbReference>
<dbReference type="SMART" id="SM00448">
    <property type="entry name" value="REC"/>
    <property type="match status" value="1"/>
</dbReference>
<dbReference type="SMART" id="SM00421">
    <property type="entry name" value="HTH_LUXR"/>
    <property type="match status" value="1"/>
</dbReference>
<dbReference type="PROSITE" id="PS50110">
    <property type="entry name" value="RESPONSE_REGULATORY"/>
    <property type="match status" value="1"/>
</dbReference>
<evidence type="ECO:0000256" key="2">
    <source>
        <dbReference type="ARBA" id="ARBA00023015"/>
    </source>
</evidence>
<dbReference type="InterPro" id="IPR039420">
    <property type="entry name" value="WalR-like"/>
</dbReference>
<dbReference type="SUPFAM" id="SSF52172">
    <property type="entry name" value="CheY-like"/>
    <property type="match status" value="1"/>
</dbReference>
<dbReference type="KEGG" id="dco:SAMEA4475696_1383"/>
<feature type="modified residue" description="4-aspartylphosphate" evidence="5">
    <location>
        <position position="56"/>
    </location>
</feature>
<dbReference type="InterPro" id="IPR016032">
    <property type="entry name" value="Sig_transdc_resp-reg_C-effctor"/>
</dbReference>
<gene>
    <name evidence="8" type="primary">nreC_4</name>
    <name evidence="8" type="ORF">SAMEA4475696_01383</name>
</gene>
<keyword evidence="4" id="KW-0804">Transcription</keyword>
<dbReference type="InterPro" id="IPR001789">
    <property type="entry name" value="Sig_transdc_resp-reg_receiver"/>
</dbReference>
<dbReference type="GO" id="GO:0000160">
    <property type="term" value="P:phosphorelay signal transduction system"/>
    <property type="evidence" value="ECO:0007669"/>
    <property type="project" value="InterPro"/>
</dbReference>
<protein>
    <submittedName>
        <fullName evidence="8">Nitrogen regulation protein C</fullName>
    </submittedName>
</protein>
<dbReference type="CDD" id="cd06170">
    <property type="entry name" value="LuxR_C_like"/>
    <property type="match status" value="1"/>
</dbReference>
<keyword evidence="1 5" id="KW-0597">Phosphoprotein</keyword>
<keyword evidence="3" id="KW-0238">DNA-binding</keyword>
<dbReference type="GeneID" id="63459603"/>
<dbReference type="Pfam" id="PF00196">
    <property type="entry name" value="GerE"/>
    <property type="match status" value="1"/>
</dbReference>
<evidence type="ECO:0000259" key="6">
    <source>
        <dbReference type="PROSITE" id="PS50043"/>
    </source>
</evidence>
<dbReference type="PANTHER" id="PTHR43214">
    <property type="entry name" value="TWO-COMPONENT RESPONSE REGULATOR"/>
    <property type="match status" value="1"/>
</dbReference>